<evidence type="ECO:0000313" key="7">
    <source>
        <dbReference type="EMBL" id="MVA59307.1"/>
    </source>
</evidence>
<keyword evidence="3" id="KW-0560">Oxidoreductase</keyword>
<dbReference type="SUPFAM" id="SSF48179">
    <property type="entry name" value="6-phosphogluconate dehydrogenase C-terminal domain-like"/>
    <property type="match status" value="1"/>
</dbReference>
<dbReference type="PANTHER" id="PTHR38015">
    <property type="entry name" value="BLR6086 PROTEIN"/>
    <property type="match status" value="1"/>
</dbReference>
<dbReference type="InterPro" id="IPR003421">
    <property type="entry name" value="Opine_DH"/>
</dbReference>
<dbReference type="GeneID" id="60685069"/>
<evidence type="ECO:0000256" key="1">
    <source>
        <dbReference type="ARBA" id="ARBA00008730"/>
    </source>
</evidence>
<dbReference type="Proteomes" id="UP000436692">
    <property type="component" value="Unassembled WGS sequence"/>
</dbReference>
<feature type="domain" description="Opine dehydrogenase" evidence="4">
    <location>
        <begin position="184"/>
        <end position="329"/>
    </location>
</feature>
<gene>
    <name evidence="5" type="ORF">DXT89_26175</name>
    <name evidence="7" type="ORF">GOZ88_24750</name>
    <name evidence="6" type="ORF">GOZ95_27100</name>
</gene>
<dbReference type="EMBL" id="WPHM01000036">
    <property type="protein sequence ID" value="MUZ61083.1"/>
    <property type="molecule type" value="Genomic_DNA"/>
</dbReference>
<evidence type="ECO:0000313" key="5">
    <source>
        <dbReference type="EMBL" id="KAA3519287.1"/>
    </source>
</evidence>
<organism evidence="5 9">
    <name type="scientific">Agrobacterium vitis</name>
    <name type="common">Rhizobium vitis</name>
    <dbReference type="NCBI Taxonomy" id="373"/>
    <lineage>
        <taxon>Bacteria</taxon>
        <taxon>Pseudomonadati</taxon>
        <taxon>Pseudomonadota</taxon>
        <taxon>Alphaproteobacteria</taxon>
        <taxon>Hyphomicrobiales</taxon>
        <taxon>Rhizobiaceae</taxon>
        <taxon>Rhizobium/Agrobacterium group</taxon>
        <taxon>Agrobacterium</taxon>
    </lineage>
</organism>
<dbReference type="GO" id="GO:0016491">
    <property type="term" value="F:oxidoreductase activity"/>
    <property type="evidence" value="ECO:0007669"/>
    <property type="project" value="UniProtKB-KW"/>
</dbReference>
<keyword evidence="2" id="KW-0521">NADP</keyword>
<reference evidence="5 9" key="1">
    <citation type="submission" date="2018-08" db="EMBL/GenBank/DDBJ databases">
        <title>Genome sequencing of Agrobacterium vitis strain ICMP 10754.</title>
        <authorList>
            <person name="Visnovsky S.B."/>
            <person name="Pitman A.R."/>
        </authorList>
    </citation>
    <scope>NUCLEOTIDE SEQUENCE [LARGE SCALE GENOMIC DNA]</scope>
    <source>
        <strain evidence="5 9">ICMP 10754</strain>
    </source>
</reference>
<dbReference type="EMBL" id="QUSG01000037">
    <property type="protein sequence ID" value="KAA3519287.1"/>
    <property type="molecule type" value="Genomic_DNA"/>
</dbReference>
<evidence type="ECO:0000313" key="9">
    <source>
        <dbReference type="Proteomes" id="UP000436911"/>
    </source>
</evidence>
<protein>
    <submittedName>
        <fullName evidence="5">Vitopine synthase</fullName>
    </submittedName>
</protein>
<sequence>MITVTILGLEDVALALAGDILVRLGRVVEVRVWVPTGQREVLDSIAKHNRLYLVGPNIRRGEFFPHFETVLGEAVHDANFIIVTGPASRHSTVLKILTPHDLSNSTLVALPGCAFALEAQRFFTPERRAKVIVETNTKPYVCNRKENVVTIEILKSRIAIAASGKIDANVKGTVELLFPQSVEWYQDLASIFFSNTNPVSRPVGLIKARAYLVSGGCPPPLFYKTLVASAIDWVLAIDYERLVIVEALGLESDTHLGFFEKWFELKAADLTTVFQNYEGCTKIHTPNPIDLRYLEDDVKYNMVLWVEIASACGIKVPVMEAILVHASAAFCYEFRKNGRTLSSLGLTNASKDVILARLNGVVA</sequence>
<dbReference type="InterPro" id="IPR008927">
    <property type="entry name" value="6-PGluconate_DH-like_C_sf"/>
</dbReference>
<dbReference type="InterPro" id="IPR051729">
    <property type="entry name" value="Opine/Lysopine_DH"/>
</dbReference>
<evidence type="ECO:0000313" key="10">
    <source>
        <dbReference type="Proteomes" id="UP000440716"/>
    </source>
</evidence>
<evidence type="ECO:0000313" key="6">
    <source>
        <dbReference type="EMBL" id="MUZ61083.1"/>
    </source>
</evidence>
<dbReference type="OrthoDB" id="8295544at2"/>
<reference evidence="8 10" key="2">
    <citation type="submission" date="2019-12" db="EMBL/GenBank/DDBJ databases">
        <title>Whole-genome sequencing of Allorhizobium vitis.</title>
        <authorList>
            <person name="Gan H.M."/>
            <person name="Szegedi E."/>
            <person name="Burr T."/>
            <person name="Savka M.A."/>
        </authorList>
    </citation>
    <scope>NUCLEOTIDE SEQUENCE [LARGE SCALE GENOMIC DNA]</scope>
    <source>
        <strain evidence="7 10">CG415</strain>
        <strain evidence="6 8">CG989</strain>
    </source>
</reference>
<dbReference type="EMBL" id="WPHU01000017">
    <property type="protein sequence ID" value="MVA59307.1"/>
    <property type="molecule type" value="Genomic_DNA"/>
</dbReference>
<dbReference type="Proteomes" id="UP000440716">
    <property type="component" value="Unassembled WGS sequence"/>
</dbReference>
<comment type="similarity">
    <text evidence="1">Belongs to the lysopine/nopaline/octopine/opine/vitopine dehydrogenases family.</text>
</comment>
<comment type="caution">
    <text evidence="5">The sequence shown here is derived from an EMBL/GenBank/DDBJ whole genome shotgun (WGS) entry which is preliminary data.</text>
</comment>
<dbReference type="PANTHER" id="PTHR38015:SF1">
    <property type="entry name" value="OPINE DEHYDROGENASE DOMAIN-CONTAINING PROTEIN"/>
    <property type="match status" value="1"/>
</dbReference>
<dbReference type="AlphaFoldDB" id="A0A109CRI5"/>
<name>A0A109CRI5_AGRVI</name>
<evidence type="ECO:0000313" key="8">
    <source>
        <dbReference type="Proteomes" id="UP000436692"/>
    </source>
</evidence>
<evidence type="ECO:0000256" key="3">
    <source>
        <dbReference type="ARBA" id="ARBA00023002"/>
    </source>
</evidence>
<dbReference type="Gene3D" id="1.10.1040.10">
    <property type="entry name" value="N-(1-d-carboxylethyl)-l-norvaline Dehydrogenase, domain 2"/>
    <property type="match status" value="1"/>
</dbReference>
<dbReference type="Gene3D" id="3.40.50.720">
    <property type="entry name" value="NAD(P)-binding Rossmann-like Domain"/>
    <property type="match status" value="1"/>
</dbReference>
<dbReference type="RefSeq" id="WP_060718542.1">
    <property type="nucleotide sequence ID" value="NZ_CP055267.1"/>
</dbReference>
<dbReference type="InterPro" id="IPR013328">
    <property type="entry name" value="6PGD_dom2"/>
</dbReference>
<evidence type="ECO:0000256" key="2">
    <source>
        <dbReference type="ARBA" id="ARBA00022857"/>
    </source>
</evidence>
<dbReference type="Pfam" id="PF02317">
    <property type="entry name" value="Octopine_DH"/>
    <property type="match status" value="1"/>
</dbReference>
<proteinExistence type="inferred from homology"/>
<accession>A0A109CRI5</accession>
<evidence type="ECO:0000259" key="4">
    <source>
        <dbReference type="Pfam" id="PF02317"/>
    </source>
</evidence>
<dbReference type="Proteomes" id="UP000436911">
    <property type="component" value="Unassembled WGS sequence"/>
</dbReference>